<keyword evidence="4" id="KW-0520">NAD</keyword>
<evidence type="ECO:0000259" key="6">
    <source>
        <dbReference type="Pfam" id="PF00389"/>
    </source>
</evidence>
<dbReference type="SUPFAM" id="SSF51735">
    <property type="entry name" value="NAD(P)-binding Rossmann-fold domains"/>
    <property type="match status" value="1"/>
</dbReference>
<gene>
    <name evidence="8" type="ORF">ENV35_02660</name>
</gene>
<evidence type="ECO:0000256" key="3">
    <source>
        <dbReference type="ARBA" id="ARBA00023002"/>
    </source>
</evidence>
<dbReference type="FunFam" id="3.40.50.720:FF:000203">
    <property type="entry name" value="D-3-phosphoglycerate dehydrogenase (SerA)"/>
    <property type="match status" value="1"/>
</dbReference>
<keyword evidence="3 5" id="KW-0560">Oxidoreductase</keyword>
<dbReference type="InterPro" id="IPR036291">
    <property type="entry name" value="NAD(P)-bd_dom_sf"/>
</dbReference>
<comment type="caution">
    <text evidence="8">The sequence shown here is derived from an EMBL/GenBank/DDBJ whole genome shotgun (WGS) entry which is preliminary data.</text>
</comment>
<evidence type="ECO:0000256" key="4">
    <source>
        <dbReference type="ARBA" id="ARBA00023027"/>
    </source>
</evidence>
<evidence type="ECO:0000256" key="5">
    <source>
        <dbReference type="RuleBase" id="RU003719"/>
    </source>
</evidence>
<dbReference type="InterPro" id="IPR029753">
    <property type="entry name" value="D-isomer_DH_CS"/>
</dbReference>
<accession>A0A7C3SQI2</accession>
<dbReference type="PROSITE" id="PS00065">
    <property type="entry name" value="D_2_HYDROXYACID_DH_1"/>
    <property type="match status" value="1"/>
</dbReference>
<reference evidence="8" key="1">
    <citation type="journal article" date="2020" name="mSystems">
        <title>Genome- and Community-Level Interaction Insights into Carbon Utilization and Element Cycling Functions of Hydrothermarchaeota in Hydrothermal Sediment.</title>
        <authorList>
            <person name="Zhou Z."/>
            <person name="Liu Y."/>
            <person name="Xu W."/>
            <person name="Pan J."/>
            <person name="Luo Z.H."/>
            <person name="Li M."/>
        </authorList>
    </citation>
    <scope>NUCLEOTIDE SEQUENCE [LARGE SCALE GENOMIC DNA]</scope>
    <source>
        <strain evidence="8">SpSt-751</strain>
    </source>
</reference>
<organism evidence="8">
    <name type="scientific">Dictyoglomus turgidum</name>
    <dbReference type="NCBI Taxonomy" id="513050"/>
    <lineage>
        <taxon>Bacteria</taxon>
        <taxon>Pseudomonadati</taxon>
        <taxon>Dictyoglomota</taxon>
        <taxon>Dictyoglomia</taxon>
        <taxon>Dictyoglomales</taxon>
        <taxon>Dictyoglomaceae</taxon>
        <taxon>Dictyoglomus</taxon>
    </lineage>
</organism>
<dbReference type="GO" id="GO:0016616">
    <property type="term" value="F:oxidoreductase activity, acting on the CH-OH group of donors, NAD or NADP as acceptor"/>
    <property type="evidence" value="ECO:0007669"/>
    <property type="project" value="InterPro"/>
</dbReference>
<dbReference type="GO" id="GO:0051287">
    <property type="term" value="F:NAD binding"/>
    <property type="evidence" value="ECO:0007669"/>
    <property type="project" value="InterPro"/>
</dbReference>
<dbReference type="SUPFAM" id="SSF52283">
    <property type="entry name" value="Formate/glycerate dehydrogenase catalytic domain-like"/>
    <property type="match status" value="1"/>
</dbReference>
<dbReference type="Pfam" id="PF02826">
    <property type="entry name" value="2-Hacid_dh_C"/>
    <property type="match status" value="1"/>
</dbReference>
<comment type="similarity">
    <text evidence="1 5">Belongs to the D-isomer specific 2-hydroxyacid dehydrogenase family.</text>
</comment>
<evidence type="ECO:0000313" key="8">
    <source>
        <dbReference type="EMBL" id="HGB30764.1"/>
    </source>
</evidence>
<evidence type="ECO:0000259" key="7">
    <source>
        <dbReference type="Pfam" id="PF02826"/>
    </source>
</evidence>
<dbReference type="EMBL" id="DTGA01000061">
    <property type="protein sequence ID" value="HGB30764.1"/>
    <property type="molecule type" value="Genomic_DNA"/>
</dbReference>
<dbReference type="AlphaFoldDB" id="A0A7C3SQI2"/>
<dbReference type="InterPro" id="IPR029752">
    <property type="entry name" value="D-isomer_DH_CS1"/>
</dbReference>
<dbReference type="CDD" id="cd12172">
    <property type="entry name" value="PGDH_like_2"/>
    <property type="match status" value="1"/>
</dbReference>
<proteinExistence type="inferred from homology"/>
<dbReference type="PANTHER" id="PTHR42789">
    <property type="entry name" value="D-ISOMER SPECIFIC 2-HYDROXYACID DEHYDROGENASE FAMILY PROTEIN (AFU_ORTHOLOGUE AFUA_6G10090)"/>
    <property type="match status" value="1"/>
</dbReference>
<feature type="domain" description="D-isomer specific 2-hydroxyacid dehydrogenase NAD-binding" evidence="7">
    <location>
        <begin position="113"/>
        <end position="285"/>
    </location>
</feature>
<dbReference type="Pfam" id="PF00389">
    <property type="entry name" value="2-Hacid_dh"/>
    <property type="match status" value="1"/>
</dbReference>
<dbReference type="PANTHER" id="PTHR42789:SF1">
    <property type="entry name" value="D-ISOMER SPECIFIC 2-HYDROXYACID DEHYDROGENASE FAMILY PROTEIN (AFU_ORTHOLOGUE AFUA_6G10090)"/>
    <property type="match status" value="1"/>
</dbReference>
<name>A0A7C3SQI2_9BACT</name>
<dbReference type="PROSITE" id="PS00670">
    <property type="entry name" value="D_2_HYDROXYACID_DH_2"/>
    <property type="match status" value="1"/>
</dbReference>
<evidence type="ECO:0000256" key="2">
    <source>
        <dbReference type="ARBA" id="ARBA00022605"/>
    </source>
</evidence>
<feature type="domain" description="D-isomer specific 2-hydroxyacid dehydrogenase catalytic" evidence="6">
    <location>
        <begin position="12"/>
        <end position="316"/>
    </location>
</feature>
<dbReference type="InterPro" id="IPR006139">
    <property type="entry name" value="D-isomer_2_OHA_DH_cat_dom"/>
</dbReference>
<keyword evidence="2" id="KW-0028">Amino-acid biosynthesis</keyword>
<dbReference type="Gene3D" id="3.40.50.720">
    <property type="entry name" value="NAD(P)-binding Rossmann-like Domain"/>
    <property type="match status" value="2"/>
</dbReference>
<dbReference type="InterPro" id="IPR050857">
    <property type="entry name" value="D-2-hydroxyacid_DH"/>
</dbReference>
<evidence type="ECO:0000256" key="1">
    <source>
        <dbReference type="ARBA" id="ARBA00005854"/>
    </source>
</evidence>
<dbReference type="GO" id="GO:0008652">
    <property type="term" value="P:amino acid biosynthetic process"/>
    <property type="evidence" value="ECO:0007669"/>
    <property type="project" value="UniProtKB-KW"/>
</dbReference>
<dbReference type="InterPro" id="IPR006140">
    <property type="entry name" value="D-isomer_DH_NAD-bd"/>
</dbReference>
<sequence>MGFKVLITPRSFEHIKDKFLELLKDAEIEVVMNPYGRVIKEDEMVELVKDMDGIIVGIDPITKRVIDNASKLKVISKYGVGVDNIDLESAKERNIVVTNTPNANSNAVAELTVGLIISVLRNIPLSDRRVREKKWDRFIGYELYGKTLGVIGTGSIGKRVIKLLRGFDLNILCYDKFPDYEWAEKENVKYVNFDELLKRSDIITIHIPLTEETRHLISERELSLMKKTAVIINTSRGGIINERDLYKFLKEGKIYGAGLDVLEDEPPQNSPLIELDNVVITSHIGSHTQESIENMAFMAIDNLISVLKGKEPKFRVC</sequence>
<dbReference type="PROSITE" id="PS00671">
    <property type="entry name" value="D_2_HYDROXYACID_DH_3"/>
    <property type="match status" value="1"/>
</dbReference>
<protein>
    <submittedName>
        <fullName evidence="8">Hydroxyacid dehydrogenase</fullName>
    </submittedName>
</protein>